<sequence>MLQINTRPFQKQADRLPKIKAKMDGPMKRPPIKSPATAALVAVLVLTSCGAVRDSRLNPFNWFGRSERVETIAPLQRAVDSRLLVADVVALDIEPYTSGAIVRATGVMESQGWWQAELVEVEGDDPTHLVLDFRILPPVSQTAVGSQRTREVTAAMTVSPRRLEDITRVTVQGERSARMTRR</sequence>
<evidence type="ECO:0000313" key="2">
    <source>
        <dbReference type="Proteomes" id="UP000297741"/>
    </source>
</evidence>
<organism evidence="1 2">
    <name type="scientific">Pseudotabrizicola sediminis</name>
    <dbReference type="NCBI Taxonomy" id="2486418"/>
    <lineage>
        <taxon>Bacteria</taxon>
        <taxon>Pseudomonadati</taxon>
        <taxon>Pseudomonadota</taxon>
        <taxon>Alphaproteobacteria</taxon>
        <taxon>Rhodobacterales</taxon>
        <taxon>Paracoccaceae</taxon>
        <taxon>Pseudotabrizicola</taxon>
    </lineage>
</organism>
<gene>
    <name evidence="1" type="ORF">EEB11_14165</name>
</gene>
<name>A0ABY2KJ43_9RHOB</name>
<protein>
    <recommendedName>
        <fullName evidence="3">DUF3576 domain-containing protein</fullName>
    </recommendedName>
</protein>
<reference evidence="1 2" key="1">
    <citation type="submission" date="2018-11" db="EMBL/GenBank/DDBJ databases">
        <title>Tabrizicola sp. isolated from sediment of alpine lake.</title>
        <authorList>
            <person name="Liu Z."/>
        </authorList>
    </citation>
    <scope>NUCLEOTIDE SEQUENCE [LARGE SCALE GENOMIC DNA]</scope>
    <source>
        <strain evidence="1 2">DRYC-M-16</strain>
    </source>
</reference>
<evidence type="ECO:0008006" key="3">
    <source>
        <dbReference type="Google" id="ProtNLM"/>
    </source>
</evidence>
<proteinExistence type="predicted"/>
<evidence type="ECO:0000313" key="1">
    <source>
        <dbReference type="EMBL" id="TGD42420.1"/>
    </source>
</evidence>
<accession>A0ABY2KJ43</accession>
<dbReference type="Proteomes" id="UP000297741">
    <property type="component" value="Unassembled WGS sequence"/>
</dbReference>
<dbReference type="EMBL" id="RPEM01000009">
    <property type="protein sequence ID" value="TGD42420.1"/>
    <property type="molecule type" value="Genomic_DNA"/>
</dbReference>
<comment type="caution">
    <text evidence="1">The sequence shown here is derived from an EMBL/GenBank/DDBJ whole genome shotgun (WGS) entry which is preliminary data.</text>
</comment>
<keyword evidence="2" id="KW-1185">Reference proteome</keyword>